<dbReference type="EMBL" id="JBAWTH010000123">
    <property type="protein sequence ID" value="KAL2276044.1"/>
    <property type="molecule type" value="Genomic_DNA"/>
</dbReference>
<reference evidence="1 2" key="1">
    <citation type="submission" date="2024-03" db="EMBL/GenBank/DDBJ databases">
        <title>A high-quality draft genome sequence of Diaporthe vaccinii, a causative agent of upright dieback and viscid rot disease in cranberry plants.</title>
        <authorList>
            <person name="Sarrasin M."/>
            <person name="Lang B.F."/>
            <person name="Burger G."/>
        </authorList>
    </citation>
    <scope>NUCLEOTIDE SEQUENCE [LARGE SCALE GENOMIC DNA]</scope>
    <source>
        <strain evidence="1 2">IS7</strain>
    </source>
</reference>
<evidence type="ECO:0000313" key="1">
    <source>
        <dbReference type="EMBL" id="KAL2276044.1"/>
    </source>
</evidence>
<protein>
    <submittedName>
        <fullName evidence="1">Uncharacterized protein</fullName>
    </submittedName>
</protein>
<comment type="caution">
    <text evidence="1">The sequence shown here is derived from an EMBL/GenBank/DDBJ whole genome shotgun (WGS) entry which is preliminary data.</text>
</comment>
<gene>
    <name evidence="1" type="ORF">FJTKL_01437</name>
</gene>
<keyword evidence="2" id="KW-1185">Reference proteome</keyword>
<sequence length="213" mass="21775">MTAPDVQIQGFPQAALTPGTNNRADRALGSALDVRVLHDLALVVADLGLGDGALGVVALALGGGVVGRQDGGGGPDDGADLVVELLCLRLLDGGLERRALLGVGGGRRGGVGGEGHGGVLGQVVVVVRLGADDGAGLAWHVEVDVWVRGGQDRVGCSDDGADLRHGGCCVCLCSRDGGVDEYWFWVDDGVVGVDGRKERKERGRDGRRLLVEG</sequence>
<proteinExistence type="predicted"/>
<evidence type="ECO:0000313" key="2">
    <source>
        <dbReference type="Proteomes" id="UP001600888"/>
    </source>
</evidence>
<accession>A0ABR4E0V1</accession>
<dbReference type="Proteomes" id="UP001600888">
    <property type="component" value="Unassembled WGS sequence"/>
</dbReference>
<name>A0ABR4E0V1_9PEZI</name>
<organism evidence="1 2">
    <name type="scientific">Diaporthe vaccinii</name>
    <dbReference type="NCBI Taxonomy" id="105482"/>
    <lineage>
        <taxon>Eukaryota</taxon>
        <taxon>Fungi</taxon>
        <taxon>Dikarya</taxon>
        <taxon>Ascomycota</taxon>
        <taxon>Pezizomycotina</taxon>
        <taxon>Sordariomycetes</taxon>
        <taxon>Sordariomycetidae</taxon>
        <taxon>Diaporthales</taxon>
        <taxon>Diaporthaceae</taxon>
        <taxon>Diaporthe</taxon>
        <taxon>Diaporthe eres species complex</taxon>
    </lineage>
</organism>